<comment type="caution">
    <text evidence="4">The sequence shown here is derived from an EMBL/GenBank/DDBJ whole genome shotgun (WGS) entry which is preliminary data.</text>
</comment>
<name>A0ABD3JGB8_EUCGL</name>
<evidence type="ECO:0000256" key="2">
    <source>
        <dbReference type="ARBA" id="ARBA00022676"/>
    </source>
</evidence>
<gene>
    <name evidence="4" type="ORF">ACJRO7_031274</name>
</gene>
<comment type="similarity">
    <text evidence="1">Belongs to the UDP-glycosyltransferase family.</text>
</comment>
<dbReference type="EMBL" id="JBJKBG010000008">
    <property type="protein sequence ID" value="KAL3726355.1"/>
    <property type="molecule type" value="Genomic_DNA"/>
</dbReference>
<accession>A0ABD3JGB8</accession>
<evidence type="ECO:0000256" key="3">
    <source>
        <dbReference type="ARBA" id="ARBA00022679"/>
    </source>
</evidence>
<sequence length="475" mass="53702">MADTHDNLHIVMLPWLAFGHMTPYLELAKLMAGKGHRISFLSAPRNIDRLPKPTPDLTPLISFVKLPLPAIEHLPEGAEATSDLPYDKIQYLKKAYDMLQEPVARFLESSDPDWIMYDFAPYWAGSIASRLGIRSVFFTILIGAGLSFIGPSRDSKGGDYRKTPEDFTRPPKWVPFPTKVAFHHFEIKKIFDSVTGNASGVTDVYRLKASQENCDIIALRSSYEVEPEWLTLLKDIYAKPVFPVGQLPPGDPDSRGETETWRLIKEWLDAQKNGTVVYVAFGSESKPTQTELTEIALGLELSGLPFFWVLKIRLGSADSELIMLPDGFEERVKGRGVVWDSWVPQLKILAHNSVGGFLTHGGWNSAVEALSFERALILFTFLADQGLNARLLEERQIGYSIPRNESDGSVTRQSVAESLRMVMVEEKGRVYREKAKEMRPIFEDKDIQERYVNNLLNYLKDHRPVKHPKSKGIII</sequence>
<dbReference type="Proteomes" id="UP001634007">
    <property type="component" value="Unassembled WGS sequence"/>
</dbReference>
<keyword evidence="3" id="KW-0808">Transferase</keyword>
<organism evidence="4 5">
    <name type="scientific">Eucalyptus globulus</name>
    <name type="common">Tasmanian blue gum</name>
    <dbReference type="NCBI Taxonomy" id="34317"/>
    <lineage>
        <taxon>Eukaryota</taxon>
        <taxon>Viridiplantae</taxon>
        <taxon>Streptophyta</taxon>
        <taxon>Embryophyta</taxon>
        <taxon>Tracheophyta</taxon>
        <taxon>Spermatophyta</taxon>
        <taxon>Magnoliopsida</taxon>
        <taxon>eudicotyledons</taxon>
        <taxon>Gunneridae</taxon>
        <taxon>Pentapetalae</taxon>
        <taxon>rosids</taxon>
        <taxon>malvids</taxon>
        <taxon>Myrtales</taxon>
        <taxon>Myrtaceae</taxon>
        <taxon>Myrtoideae</taxon>
        <taxon>Eucalypteae</taxon>
        <taxon>Eucalyptus</taxon>
    </lineage>
</organism>
<dbReference type="InterPro" id="IPR002213">
    <property type="entry name" value="UDP_glucos_trans"/>
</dbReference>
<reference evidence="4 5" key="1">
    <citation type="submission" date="2024-11" db="EMBL/GenBank/DDBJ databases">
        <title>Chromosome-level genome assembly of Eucalyptus globulus Labill. provides insights into its genome evolution.</title>
        <authorList>
            <person name="Li X."/>
        </authorList>
    </citation>
    <scope>NUCLEOTIDE SEQUENCE [LARGE SCALE GENOMIC DNA]</scope>
    <source>
        <strain evidence="4">CL2024</strain>
        <tissue evidence="4">Fresh tender leaves</tissue>
    </source>
</reference>
<dbReference type="SUPFAM" id="SSF53756">
    <property type="entry name" value="UDP-Glycosyltransferase/glycogen phosphorylase"/>
    <property type="match status" value="1"/>
</dbReference>
<dbReference type="Pfam" id="PF00201">
    <property type="entry name" value="UDPGT"/>
    <property type="match status" value="1"/>
</dbReference>
<evidence type="ECO:0000313" key="5">
    <source>
        <dbReference type="Proteomes" id="UP001634007"/>
    </source>
</evidence>
<evidence type="ECO:0000256" key="1">
    <source>
        <dbReference type="ARBA" id="ARBA00009995"/>
    </source>
</evidence>
<dbReference type="PANTHER" id="PTHR48049">
    <property type="entry name" value="GLYCOSYLTRANSFERASE"/>
    <property type="match status" value="1"/>
</dbReference>
<protein>
    <submittedName>
        <fullName evidence="4">Uncharacterized protein</fullName>
    </submittedName>
</protein>
<dbReference type="InterPro" id="IPR050481">
    <property type="entry name" value="UDP-glycosyltransf_plant"/>
</dbReference>
<dbReference type="CDD" id="cd03784">
    <property type="entry name" value="GT1_Gtf-like"/>
    <property type="match status" value="1"/>
</dbReference>
<dbReference type="FunFam" id="3.40.50.2000:FF:000037">
    <property type="entry name" value="Glycosyltransferase"/>
    <property type="match status" value="1"/>
</dbReference>
<dbReference type="AlphaFoldDB" id="A0ABD3JGB8"/>
<evidence type="ECO:0000313" key="4">
    <source>
        <dbReference type="EMBL" id="KAL3726355.1"/>
    </source>
</evidence>
<keyword evidence="5" id="KW-1185">Reference proteome</keyword>
<dbReference type="Gene3D" id="3.40.50.2000">
    <property type="entry name" value="Glycogen Phosphorylase B"/>
    <property type="match status" value="2"/>
</dbReference>
<dbReference type="FunFam" id="3.40.50.2000:FF:000088">
    <property type="entry name" value="Glycosyltransferase"/>
    <property type="match status" value="1"/>
</dbReference>
<dbReference type="GO" id="GO:0008194">
    <property type="term" value="F:UDP-glycosyltransferase activity"/>
    <property type="evidence" value="ECO:0007669"/>
    <property type="project" value="UniProtKB-ARBA"/>
</dbReference>
<keyword evidence="2" id="KW-0328">Glycosyltransferase</keyword>
<dbReference type="PANTHER" id="PTHR48049:SF160">
    <property type="entry name" value="UDP-GLYCOSYLTRANSFERASE 91A1"/>
    <property type="match status" value="1"/>
</dbReference>
<proteinExistence type="inferred from homology"/>